<evidence type="ECO:0000313" key="2">
    <source>
        <dbReference type="Proteomes" id="UP001732700"/>
    </source>
</evidence>
<reference evidence="1" key="2">
    <citation type="submission" date="2025-09" db="UniProtKB">
        <authorList>
            <consortium name="EnsemblPlants"/>
        </authorList>
    </citation>
    <scope>IDENTIFICATION</scope>
</reference>
<dbReference type="EnsemblPlants" id="AVESA.00010b.r2.4CG1277030.1">
    <property type="protein sequence ID" value="AVESA.00010b.r2.4CG1277030.1.CDS"/>
    <property type="gene ID" value="AVESA.00010b.r2.4CG1277030"/>
</dbReference>
<proteinExistence type="predicted"/>
<keyword evidence="2" id="KW-1185">Reference proteome</keyword>
<reference evidence="1" key="1">
    <citation type="submission" date="2021-05" db="EMBL/GenBank/DDBJ databases">
        <authorList>
            <person name="Scholz U."/>
            <person name="Mascher M."/>
            <person name="Fiebig A."/>
        </authorList>
    </citation>
    <scope>NUCLEOTIDE SEQUENCE [LARGE SCALE GENOMIC DNA]</scope>
</reference>
<protein>
    <submittedName>
        <fullName evidence="1">Uncharacterized protein</fullName>
    </submittedName>
</protein>
<organism evidence="1 2">
    <name type="scientific">Avena sativa</name>
    <name type="common">Oat</name>
    <dbReference type="NCBI Taxonomy" id="4498"/>
    <lineage>
        <taxon>Eukaryota</taxon>
        <taxon>Viridiplantae</taxon>
        <taxon>Streptophyta</taxon>
        <taxon>Embryophyta</taxon>
        <taxon>Tracheophyta</taxon>
        <taxon>Spermatophyta</taxon>
        <taxon>Magnoliopsida</taxon>
        <taxon>Liliopsida</taxon>
        <taxon>Poales</taxon>
        <taxon>Poaceae</taxon>
        <taxon>BOP clade</taxon>
        <taxon>Pooideae</taxon>
        <taxon>Poodae</taxon>
        <taxon>Poeae</taxon>
        <taxon>Poeae Chloroplast Group 1 (Aveneae type)</taxon>
        <taxon>Aveninae</taxon>
        <taxon>Avena</taxon>
    </lineage>
</organism>
<name>A0ACD5WS97_AVESA</name>
<dbReference type="Proteomes" id="UP001732700">
    <property type="component" value="Chromosome 4C"/>
</dbReference>
<evidence type="ECO:0000313" key="1">
    <source>
        <dbReference type="EnsemblPlants" id="AVESA.00010b.r2.4CG1277030.1.CDS"/>
    </source>
</evidence>
<sequence>MRHVPSWVHTRLHGTHCSKKKSEFTASSNPPAADTSCEPCRRDDELHDGWPQAMLSIGTLGIGEGSQDELRKMKKELMSSAVSGFLPGPRFTGTTPELRPTEITWPMLYTDIPAENLAMSEATIESYRTAQLPWRGNTLEAGQRSKWIRTDSEYIVLEI</sequence>
<accession>A0ACD5WS97</accession>